<protein>
    <recommendedName>
        <fullName evidence="1">3'-phosphate/5'-hydroxy nucleic acid ligase</fullName>
        <ecNumber evidence="1">6.5.1.8</ecNumber>
    </recommendedName>
</protein>
<dbReference type="NCBIfam" id="TIGR03073">
    <property type="entry name" value="release_rtcB"/>
    <property type="match status" value="1"/>
</dbReference>
<evidence type="ECO:0000256" key="6">
    <source>
        <dbReference type="ARBA" id="ARBA00023134"/>
    </source>
</evidence>
<keyword evidence="2" id="KW-0436">Ligase</keyword>
<dbReference type="InterPro" id="IPR017510">
    <property type="entry name" value="RtcB2"/>
</dbReference>
<dbReference type="RefSeq" id="WP_084092919.1">
    <property type="nucleotide sequence ID" value="NZ_FWXD01000039.1"/>
</dbReference>
<keyword evidence="4 10" id="KW-0547">Nucleotide-binding</keyword>
<organism evidence="12 13">
    <name type="scientific">Andreprevotia lacus DSM 23236</name>
    <dbReference type="NCBI Taxonomy" id="1121001"/>
    <lineage>
        <taxon>Bacteria</taxon>
        <taxon>Pseudomonadati</taxon>
        <taxon>Pseudomonadota</taxon>
        <taxon>Betaproteobacteria</taxon>
        <taxon>Neisseriales</taxon>
        <taxon>Chitinibacteraceae</taxon>
        <taxon>Andreprevotia</taxon>
    </lineage>
</organism>
<evidence type="ECO:0000256" key="1">
    <source>
        <dbReference type="ARBA" id="ARBA00012726"/>
    </source>
</evidence>
<feature type="binding site" evidence="11">
    <location>
        <position position="168"/>
    </location>
    <ligand>
        <name>Mn(2+)</name>
        <dbReference type="ChEBI" id="CHEBI:29035"/>
        <label>2</label>
    </ligand>
</feature>
<feature type="active site" description="GMP-histidine intermediate" evidence="9">
    <location>
        <position position="296"/>
    </location>
</feature>
<dbReference type="STRING" id="1121001.SAMN02745857_03997"/>
<dbReference type="InterPro" id="IPR036025">
    <property type="entry name" value="RtcB-like_sf"/>
</dbReference>
<evidence type="ECO:0000256" key="5">
    <source>
        <dbReference type="ARBA" id="ARBA00022800"/>
    </source>
</evidence>
<feature type="binding site" evidence="11">
    <location>
        <position position="74"/>
    </location>
    <ligand>
        <name>Mn(2+)</name>
        <dbReference type="ChEBI" id="CHEBI:29035"/>
        <label>1</label>
    </ligand>
</feature>
<dbReference type="OrthoDB" id="9802323at2"/>
<evidence type="ECO:0000256" key="7">
    <source>
        <dbReference type="ARBA" id="ARBA00023211"/>
    </source>
</evidence>
<keyword evidence="6 10" id="KW-0342">GTP-binding</keyword>
<reference evidence="12 13" key="1">
    <citation type="submission" date="2017-04" db="EMBL/GenBank/DDBJ databases">
        <authorList>
            <person name="Afonso C.L."/>
            <person name="Miller P.J."/>
            <person name="Scott M.A."/>
            <person name="Spackman E."/>
            <person name="Goraichik I."/>
            <person name="Dimitrov K.M."/>
            <person name="Suarez D.L."/>
            <person name="Swayne D.E."/>
        </authorList>
    </citation>
    <scope>NUCLEOTIDE SEQUENCE [LARGE SCALE GENOMIC DNA]</scope>
    <source>
        <strain evidence="12 13">DSM 23236</strain>
    </source>
</reference>
<dbReference type="Gene3D" id="3.90.1860.10">
    <property type="entry name" value="tRNA-splicing ligase RtcB"/>
    <property type="match status" value="1"/>
</dbReference>
<dbReference type="AlphaFoldDB" id="A0A1W1Y0K5"/>
<feature type="binding site" evidence="10">
    <location>
        <begin position="239"/>
        <end position="240"/>
    </location>
    <ligand>
        <name>GMP</name>
        <dbReference type="ChEBI" id="CHEBI:58115"/>
    </ligand>
</feature>
<dbReference type="GO" id="GO:0042245">
    <property type="term" value="P:RNA repair"/>
    <property type="evidence" value="ECO:0007669"/>
    <property type="project" value="UniProtKB-KW"/>
</dbReference>
<dbReference type="InterPro" id="IPR001233">
    <property type="entry name" value="RtcB"/>
</dbReference>
<dbReference type="SUPFAM" id="SSF103365">
    <property type="entry name" value="Hypothetical protein PH1602"/>
    <property type="match status" value="1"/>
</dbReference>
<dbReference type="GO" id="GO:0006396">
    <property type="term" value="P:RNA processing"/>
    <property type="evidence" value="ECO:0007669"/>
    <property type="project" value="InterPro"/>
</dbReference>
<evidence type="ECO:0000256" key="2">
    <source>
        <dbReference type="ARBA" id="ARBA00022598"/>
    </source>
</evidence>
<feature type="binding site" evidence="11">
    <location>
        <position position="137"/>
    </location>
    <ligand>
        <name>Mn(2+)</name>
        <dbReference type="ChEBI" id="CHEBI:29035"/>
        <label>1</label>
    </ligand>
</feature>
<dbReference type="EC" id="6.5.1.8" evidence="1"/>
<evidence type="ECO:0000256" key="9">
    <source>
        <dbReference type="PIRSR" id="PIRSR601233-1"/>
    </source>
</evidence>
<evidence type="ECO:0000313" key="13">
    <source>
        <dbReference type="Proteomes" id="UP000192761"/>
    </source>
</evidence>
<keyword evidence="7 11" id="KW-0464">Manganese</keyword>
<dbReference type="GO" id="GO:0170057">
    <property type="term" value="F:RNA ligase (GTP) activity"/>
    <property type="evidence" value="ECO:0007669"/>
    <property type="project" value="UniProtKB-EC"/>
</dbReference>
<keyword evidence="3 11" id="KW-0479">Metal-binding</keyword>
<evidence type="ECO:0000256" key="11">
    <source>
        <dbReference type="PIRSR" id="PIRSR601233-3"/>
    </source>
</evidence>
<dbReference type="GO" id="GO:0005525">
    <property type="term" value="F:GTP binding"/>
    <property type="evidence" value="ECO:0007669"/>
    <property type="project" value="UniProtKB-KW"/>
</dbReference>
<comment type="cofactor">
    <cofactor evidence="11">
        <name>Mn(2+)</name>
        <dbReference type="ChEBI" id="CHEBI:29035"/>
    </cofactor>
    <text evidence="11">Binds 2 manganese ions per subunit.</text>
</comment>
<evidence type="ECO:0000256" key="10">
    <source>
        <dbReference type="PIRSR" id="PIRSR601233-2"/>
    </source>
</evidence>
<accession>A0A1W1Y0K5</accession>
<keyword evidence="13" id="KW-1185">Reference proteome</keyword>
<dbReference type="GO" id="GO:0003972">
    <property type="term" value="F:RNA ligase (ATP) activity"/>
    <property type="evidence" value="ECO:0007669"/>
    <property type="project" value="TreeGrafter"/>
</dbReference>
<dbReference type="GO" id="GO:0046872">
    <property type="term" value="F:metal ion binding"/>
    <property type="evidence" value="ECO:0007669"/>
    <property type="project" value="UniProtKB-KW"/>
</dbReference>
<feature type="binding site" evidence="10">
    <location>
        <position position="277"/>
    </location>
    <ligand>
        <name>GMP</name>
        <dbReference type="ChEBI" id="CHEBI:58115"/>
    </ligand>
</feature>
<dbReference type="Pfam" id="PF01139">
    <property type="entry name" value="RtcB"/>
    <property type="match status" value="2"/>
</dbReference>
<feature type="binding site" evidence="10">
    <location>
        <begin position="136"/>
        <end position="140"/>
    </location>
    <ligand>
        <name>GMP</name>
        <dbReference type="ChEBI" id="CHEBI:58115"/>
    </ligand>
</feature>
<feature type="binding site" evidence="11">
    <location>
        <position position="239"/>
    </location>
    <ligand>
        <name>Mn(2+)</name>
        <dbReference type="ChEBI" id="CHEBI:29035"/>
        <label>2</label>
    </ligand>
</feature>
<gene>
    <name evidence="12" type="ORF">SAMN02745857_03997</name>
</gene>
<name>A0A1W1Y0K5_9NEIS</name>
<dbReference type="EMBL" id="FWXD01000039">
    <property type="protein sequence ID" value="SMC29662.1"/>
    <property type="molecule type" value="Genomic_DNA"/>
</dbReference>
<dbReference type="NCBIfam" id="NF007153">
    <property type="entry name" value="PRK09588.1"/>
    <property type="match status" value="1"/>
</dbReference>
<dbReference type="PANTHER" id="PTHR11118:SF1">
    <property type="entry name" value="RNA-SPLICING LIGASE RTCB HOMOLOG"/>
    <property type="match status" value="1"/>
</dbReference>
<evidence type="ECO:0000256" key="4">
    <source>
        <dbReference type="ARBA" id="ARBA00022741"/>
    </source>
</evidence>
<evidence type="ECO:0000256" key="8">
    <source>
        <dbReference type="ARBA" id="ARBA00047746"/>
    </source>
</evidence>
<keyword evidence="5" id="KW-0692">RNA repair</keyword>
<comment type="catalytic activity">
    <reaction evidence="8">
        <text>a 3'-end 3'-phospho-ribonucleotide-RNA + a 5'-end dephospho-ribonucleoside-RNA + GTP = a ribonucleotidyl-ribonucleotide-RNA + GMP + diphosphate</text>
        <dbReference type="Rhea" id="RHEA:68076"/>
        <dbReference type="Rhea" id="RHEA-COMP:10463"/>
        <dbReference type="Rhea" id="RHEA-COMP:13936"/>
        <dbReference type="Rhea" id="RHEA-COMP:17355"/>
        <dbReference type="ChEBI" id="CHEBI:33019"/>
        <dbReference type="ChEBI" id="CHEBI:37565"/>
        <dbReference type="ChEBI" id="CHEBI:58115"/>
        <dbReference type="ChEBI" id="CHEBI:83062"/>
        <dbReference type="ChEBI" id="CHEBI:138284"/>
        <dbReference type="ChEBI" id="CHEBI:173118"/>
        <dbReference type="EC" id="6.5.1.8"/>
    </reaction>
</comment>
<dbReference type="Proteomes" id="UP000192761">
    <property type="component" value="Unassembled WGS sequence"/>
</dbReference>
<feature type="binding site" evidence="10">
    <location>
        <begin position="296"/>
        <end position="299"/>
    </location>
    <ligand>
        <name>GMP</name>
        <dbReference type="ChEBI" id="CHEBI:58115"/>
    </ligand>
</feature>
<evidence type="ECO:0000313" key="12">
    <source>
        <dbReference type="EMBL" id="SMC29662.1"/>
    </source>
</evidence>
<feature type="binding site" evidence="10">
    <location>
        <position position="374"/>
    </location>
    <ligand>
        <name>GMP</name>
        <dbReference type="ChEBI" id="CHEBI:58115"/>
    </ligand>
</feature>
<evidence type="ECO:0000256" key="3">
    <source>
        <dbReference type="ARBA" id="ARBA00022723"/>
    </source>
</evidence>
<dbReference type="PANTHER" id="PTHR11118">
    <property type="entry name" value="RNA-SPLICING LIGASE RTCB HOMOLOG"/>
    <property type="match status" value="1"/>
</dbReference>
<sequence length="381" mass="41169">MGTAMQTLAEGITLCALADTWIEGEALRQLKQTATLPGMRRVAGMPDLHPGRGYPVGAAFFSVGHIYPALIGGDIGCGMALWQTSLDPRRDSATKLVKQLGSIDCPLDDSWQAQIASFQLADADYTAALGTIGSGNHFAEVQRLDEVYDASAVTALGLDENRLQLLVHSGSRGLGQAILELHMIAHGYNPLAADSAACAAYLHRHDHALRFAEANRALIAQRMLARWKADGHCMLDVNHNLVSPACIEGEHGWLHRKGATPGDAGPVVIPGSRGDYSYLVQPVQEAGLPALYSLAHGAGRKWARKDCKGRLERRYTAAQLGRTRFGSHVVCEDRELLYEEAPEAYKPITSVVNALEQAGLLRKLARLAPVLTYKTSGECCR</sequence>
<proteinExistence type="predicted"/>